<dbReference type="Pfam" id="PF00852">
    <property type="entry name" value="Glyco_transf_10"/>
    <property type="match status" value="1"/>
</dbReference>
<gene>
    <name evidence="5" type="ORF">HYN56_01635</name>
</gene>
<feature type="domain" description="Fucosyltransferase C-terminal" evidence="4">
    <location>
        <begin position="160"/>
        <end position="275"/>
    </location>
</feature>
<keyword evidence="2" id="KW-0328">Glycosyltransferase</keyword>
<evidence type="ECO:0000259" key="4">
    <source>
        <dbReference type="Pfam" id="PF00852"/>
    </source>
</evidence>
<evidence type="ECO:0000256" key="2">
    <source>
        <dbReference type="ARBA" id="ARBA00022676"/>
    </source>
</evidence>
<dbReference type="InterPro" id="IPR001503">
    <property type="entry name" value="Glyco_trans_10"/>
</dbReference>
<protein>
    <submittedName>
        <fullName evidence="5">Glycosyl transferase</fullName>
    </submittedName>
</protein>
<dbReference type="RefSeq" id="WP_109190598.1">
    <property type="nucleotide sequence ID" value="NZ_CP029255.1"/>
</dbReference>
<proteinExistence type="inferred from homology"/>
<dbReference type="Proteomes" id="UP000245250">
    <property type="component" value="Chromosome"/>
</dbReference>
<evidence type="ECO:0000313" key="6">
    <source>
        <dbReference type="Proteomes" id="UP000245250"/>
    </source>
</evidence>
<dbReference type="OrthoDB" id="9791032at2"/>
<comment type="similarity">
    <text evidence="1">Belongs to the glycosyltransferase 10 family.</text>
</comment>
<sequence>MNTIKLFKASSFAYTPFDNYIEGDIAFLQNNNIIIVNNVDDADIIISQNYKHLKKYFWRFLQKKKFLVWTHEPRFDITFKTLKKLFCGLIKVHFMNVYTRDVFVSNLSFIVELIDKKLEPISHINPKKKNKIVGLMSYYGGQKVPKIMQNGVNIDLIALRTKIAIEGSKSLFMDIYGKGWPEGISKEDSREGDWNKRKKAILEHYQYNLCFENTIAFNYMTEKIWDSIENYCLPIYYGRGSNVYEVFPENSFVDYSDFKEPKELFDFIQQMSESEYITRLNKCIETYNSISSNKKEIAKKERINMLTKIVEKVRFISAE</sequence>
<dbReference type="SUPFAM" id="SSF53756">
    <property type="entry name" value="UDP-Glycosyltransferase/glycogen phosphorylase"/>
    <property type="match status" value="1"/>
</dbReference>
<evidence type="ECO:0000313" key="5">
    <source>
        <dbReference type="EMBL" id="AWK02984.1"/>
    </source>
</evidence>
<keyword evidence="6" id="KW-1185">Reference proteome</keyword>
<evidence type="ECO:0000256" key="3">
    <source>
        <dbReference type="ARBA" id="ARBA00022679"/>
    </source>
</evidence>
<evidence type="ECO:0000256" key="1">
    <source>
        <dbReference type="ARBA" id="ARBA00008919"/>
    </source>
</evidence>
<dbReference type="PANTHER" id="PTHR11929:SF194">
    <property type="entry name" value="ALPHA-(1,3)-FUCOSYLTRANSFERASE 10"/>
    <property type="match status" value="1"/>
</dbReference>
<dbReference type="GO" id="GO:0046920">
    <property type="term" value="F:alpha-(1-&gt;3)-fucosyltransferase activity"/>
    <property type="evidence" value="ECO:0007669"/>
    <property type="project" value="TreeGrafter"/>
</dbReference>
<accession>A0A2S1YG00</accession>
<dbReference type="AlphaFoldDB" id="A0A2S1YG00"/>
<dbReference type="KEGG" id="fcr:HYN56_01635"/>
<reference evidence="5 6" key="1">
    <citation type="submission" date="2018-05" db="EMBL/GenBank/DDBJ databases">
        <title>Genome sequencing of Flavobacterium sp. HYN0056.</title>
        <authorList>
            <person name="Yi H."/>
            <person name="Baek C."/>
        </authorList>
    </citation>
    <scope>NUCLEOTIDE SEQUENCE [LARGE SCALE GENOMIC DNA]</scope>
    <source>
        <strain evidence="5 6">HYN0056</strain>
    </source>
</reference>
<keyword evidence="3 5" id="KW-0808">Transferase</keyword>
<dbReference type="PANTHER" id="PTHR11929">
    <property type="entry name" value="ALPHA- 1,3 -FUCOSYLTRANSFERASE"/>
    <property type="match status" value="1"/>
</dbReference>
<dbReference type="Gene3D" id="3.40.50.11660">
    <property type="entry name" value="Glycosyl transferase family 10, C-terminal domain"/>
    <property type="match status" value="1"/>
</dbReference>
<dbReference type="InterPro" id="IPR038577">
    <property type="entry name" value="GT10-like_C_sf"/>
</dbReference>
<organism evidence="5 6">
    <name type="scientific">Flavobacterium crocinum</name>
    <dbReference type="NCBI Taxonomy" id="2183896"/>
    <lineage>
        <taxon>Bacteria</taxon>
        <taxon>Pseudomonadati</taxon>
        <taxon>Bacteroidota</taxon>
        <taxon>Flavobacteriia</taxon>
        <taxon>Flavobacteriales</taxon>
        <taxon>Flavobacteriaceae</taxon>
        <taxon>Flavobacterium</taxon>
    </lineage>
</organism>
<dbReference type="InterPro" id="IPR055270">
    <property type="entry name" value="Glyco_tran_10_C"/>
</dbReference>
<name>A0A2S1YG00_9FLAO</name>
<dbReference type="EMBL" id="CP029255">
    <property type="protein sequence ID" value="AWK02984.1"/>
    <property type="molecule type" value="Genomic_DNA"/>
</dbReference>
<dbReference type="GO" id="GO:0016020">
    <property type="term" value="C:membrane"/>
    <property type="evidence" value="ECO:0007669"/>
    <property type="project" value="InterPro"/>
</dbReference>